<gene>
    <name evidence="3" type="ORF">Tci_039221</name>
</gene>
<accession>A0A6L2LZN1</accession>
<evidence type="ECO:0000313" key="3">
    <source>
        <dbReference type="EMBL" id="GEU67243.1"/>
    </source>
</evidence>
<dbReference type="InterPro" id="IPR043502">
    <property type="entry name" value="DNA/RNA_pol_sf"/>
</dbReference>
<dbReference type="Pfam" id="PF17919">
    <property type="entry name" value="RT_RNaseH_2"/>
    <property type="match status" value="1"/>
</dbReference>
<sequence length="259" mass="30608">MKGKNLDEPKLDDILIIRDFLELFPEDLSGLPPQRQVEFLINLYPGATPIAKSLYRLAPSEMQELSEQLQELQDKSKEDHEVHLKIVLKLIKKEKLFAKFSKCEFWLQEIAKPLTSLRQKKQKYEWGMEQEEAFQTLKDNLCNAPILSLPDRDFIVYCDASNQGFRCVLMQRSKLYGMKSVIYMDHKSLQHIFDQKELNMHQRRWIELFSDYYYEVRYHPGKTSVVADAFSKKERVKPRQVRAMSMTIQSRVKDKILVA</sequence>
<protein>
    <recommendedName>
        <fullName evidence="2">Reverse transcriptase/retrotransposon-derived protein RNase H-like domain-containing protein</fullName>
    </recommendedName>
</protein>
<dbReference type="InterPro" id="IPR053134">
    <property type="entry name" value="RNA-dir_DNA_polymerase"/>
</dbReference>
<reference evidence="3" key="1">
    <citation type="journal article" date="2019" name="Sci. Rep.">
        <title>Draft genome of Tanacetum cinerariifolium, the natural source of mosquito coil.</title>
        <authorList>
            <person name="Yamashiro T."/>
            <person name="Shiraishi A."/>
            <person name="Satake H."/>
            <person name="Nakayama K."/>
        </authorList>
    </citation>
    <scope>NUCLEOTIDE SEQUENCE</scope>
</reference>
<keyword evidence="1" id="KW-0175">Coiled coil</keyword>
<comment type="caution">
    <text evidence="3">The sequence shown here is derived from an EMBL/GenBank/DDBJ whole genome shotgun (WGS) entry which is preliminary data.</text>
</comment>
<dbReference type="SUPFAM" id="SSF56672">
    <property type="entry name" value="DNA/RNA polymerases"/>
    <property type="match status" value="1"/>
</dbReference>
<organism evidence="3">
    <name type="scientific">Tanacetum cinerariifolium</name>
    <name type="common">Dalmatian daisy</name>
    <name type="synonym">Chrysanthemum cinerariifolium</name>
    <dbReference type="NCBI Taxonomy" id="118510"/>
    <lineage>
        <taxon>Eukaryota</taxon>
        <taxon>Viridiplantae</taxon>
        <taxon>Streptophyta</taxon>
        <taxon>Embryophyta</taxon>
        <taxon>Tracheophyta</taxon>
        <taxon>Spermatophyta</taxon>
        <taxon>Magnoliopsida</taxon>
        <taxon>eudicotyledons</taxon>
        <taxon>Gunneridae</taxon>
        <taxon>Pentapetalae</taxon>
        <taxon>asterids</taxon>
        <taxon>campanulids</taxon>
        <taxon>Asterales</taxon>
        <taxon>Asteraceae</taxon>
        <taxon>Asteroideae</taxon>
        <taxon>Anthemideae</taxon>
        <taxon>Anthemidinae</taxon>
        <taxon>Tanacetum</taxon>
    </lineage>
</organism>
<proteinExistence type="predicted"/>
<dbReference type="Gene3D" id="3.30.70.270">
    <property type="match status" value="1"/>
</dbReference>
<dbReference type="PANTHER" id="PTHR24559:SF444">
    <property type="entry name" value="REVERSE TRANSCRIPTASE DOMAIN-CONTAINING PROTEIN"/>
    <property type="match status" value="1"/>
</dbReference>
<dbReference type="EMBL" id="BKCJ010005529">
    <property type="protein sequence ID" value="GEU67243.1"/>
    <property type="molecule type" value="Genomic_DNA"/>
</dbReference>
<evidence type="ECO:0000256" key="1">
    <source>
        <dbReference type="SAM" id="Coils"/>
    </source>
</evidence>
<dbReference type="InterPro" id="IPR041577">
    <property type="entry name" value="RT_RNaseH_2"/>
</dbReference>
<dbReference type="AlphaFoldDB" id="A0A6L2LZN1"/>
<feature type="domain" description="Reverse transcriptase/retrotransposon-derived protein RNase H-like" evidence="2">
    <location>
        <begin position="126"/>
        <end position="185"/>
    </location>
</feature>
<evidence type="ECO:0000259" key="2">
    <source>
        <dbReference type="Pfam" id="PF17919"/>
    </source>
</evidence>
<feature type="coiled-coil region" evidence="1">
    <location>
        <begin position="55"/>
        <end position="82"/>
    </location>
</feature>
<dbReference type="InterPro" id="IPR043128">
    <property type="entry name" value="Rev_trsase/Diguanyl_cyclase"/>
</dbReference>
<dbReference type="PANTHER" id="PTHR24559">
    <property type="entry name" value="TRANSPOSON TY3-I GAG-POL POLYPROTEIN"/>
    <property type="match status" value="1"/>
</dbReference>
<name>A0A6L2LZN1_TANCI</name>